<evidence type="ECO:0000313" key="11">
    <source>
        <dbReference type="Proteomes" id="UP001296921"/>
    </source>
</evidence>
<feature type="transmembrane region" description="Helical" evidence="9">
    <location>
        <begin position="378"/>
        <end position="397"/>
    </location>
</feature>
<comment type="subcellular location">
    <subcellularLocation>
        <location evidence="9">Cell membrane</location>
        <topology evidence="9">Multi-pass membrane protein</topology>
    </subcellularLocation>
</comment>
<evidence type="ECO:0000256" key="4">
    <source>
        <dbReference type="ARBA" id="ARBA00022692"/>
    </source>
</evidence>
<evidence type="ECO:0000256" key="3">
    <source>
        <dbReference type="ARBA" id="ARBA00022538"/>
    </source>
</evidence>
<feature type="transmembrane region" description="Helical" evidence="9">
    <location>
        <begin position="525"/>
        <end position="547"/>
    </location>
</feature>
<protein>
    <recommendedName>
        <fullName evidence="9">Potassium-transporting ATPase potassium-binding subunit</fullName>
    </recommendedName>
    <alternativeName>
        <fullName evidence="9">ATP phosphohydrolase [potassium-transporting] A chain</fullName>
    </alternativeName>
    <alternativeName>
        <fullName evidence="9">Potassium-binding and translocating subunit A</fullName>
    </alternativeName>
    <alternativeName>
        <fullName evidence="9">Potassium-translocating ATPase A chain</fullName>
    </alternativeName>
</protein>
<keyword evidence="5 9" id="KW-0630">Potassium</keyword>
<accession>A0ABS1ITP1</accession>
<reference evidence="10 11" key="1">
    <citation type="submission" date="2020-11" db="EMBL/GenBank/DDBJ databases">
        <title>Insectihabitans protaetiae gen. nov. sp. nov. and Insectihabitans allomyrinae sp. nov., isolated from larvae of Protaetia brevitarsis seulensis and Allomyrina dichotoma, respectively.</title>
        <authorList>
            <person name="Lee S.D."/>
            <person name="Byeon Y.-S."/>
            <person name="Kim S.-M."/>
            <person name="Yang H.L."/>
            <person name="Kim I.S."/>
        </authorList>
    </citation>
    <scope>NUCLEOTIDE SEQUENCE [LARGE SCALE GENOMIC DNA]</scope>
    <source>
        <strain evidence="10 11">BWR-B9</strain>
    </source>
</reference>
<keyword evidence="1 9" id="KW-0813">Transport</keyword>
<dbReference type="Pfam" id="PF03814">
    <property type="entry name" value="KdpA"/>
    <property type="match status" value="1"/>
</dbReference>
<evidence type="ECO:0000256" key="7">
    <source>
        <dbReference type="ARBA" id="ARBA00023065"/>
    </source>
</evidence>
<feature type="transmembrane region" description="Helical" evidence="9">
    <location>
        <begin position="130"/>
        <end position="152"/>
    </location>
</feature>
<feature type="transmembrane region" description="Helical" evidence="9">
    <location>
        <begin position="253"/>
        <end position="270"/>
    </location>
</feature>
<keyword evidence="6 9" id="KW-1133">Transmembrane helix</keyword>
<feature type="transmembrane region" description="Helical" evidence="9">
    <location>
        <begin position="418"/>
        <end position="437"/>
    </location>
</feature>
<dbReference type="InterPro" id="IPR004623">
    <property type="entry name" value="KdpA"/>
</dbReference>
<gene>
    <name evidence="9 10" type="primary">kdpA</name>
    <name evidence="10" type="ORF">I2494_15750</name>
</gene>
<feature type="transmembrane region" description="Helical" evidence="9">
    <location>
        <begin position="173"/>
        <end position="195"/>
    </location>
</feature>
<comment type="subunit">
    <text evidence="9">The system is composed of three essential subunits: KdpA, KdpB and KdpC.</text>
</comment>
<feature type="transmembrane region" description="Helical" evidence="9">
    <location>
        <begin position="326"/>
        <end position="346"/>
    </location>
</feature>
<comment type="similarity">
    <text evidence="9">Belongs to the KdpA family.</text>
</comment>
<keyword evidence="8 9" id="KW-0472">Membrane</keyword>
<proteinExistence type="inferred from homology"/>
<dbReference type="NCBIfam" id="TIGR00680">
    <property type="entry name" value="kdpA"/>
    <property type="match status" value="1"/>
</dbReference>
<dbReference type="PANTHER" id="PTHR30607">
    <property type="entry name" value="POTASSIUM-TRANSPORTING ATPASE A CHAIN"/>
    <property type="match status" value="1"/>
</dbReference>
<organism evidence="10 11">
    <name type="scientific">Limnobaculum allomyrinae</name>
    <dbReference type="NCBI Taxonomy" id="2791986"/>
    <lineage>
        <taxon>Bacteria</taxon>
        <taxon>Pseudomonadati</taxon>
        <taxon>Pseudomonadota</taxon>
        <taxon>Gammaproteobacteria</taxon>
        <taxon>Enterobacterales</taxon>
        <taxon>Budviciaceae</taxon>
        <taxon>Limnobaculum</taxon>
    </lineage>
</organism>
<evidence type="ECO:0000256" key="1">
    <source>
        <dbReference type="ARBA" id="ARBA00022448"/>
    </source>
</evidence>
<dbReference type="EMBL" id="JADRCR010000009">
    <property type="protein sequence ID" value="MBK5145143.1"/>
    <property type="molecule type" value="Genomic_DNA"/>
</dbReference>
<keyword evidence="7 9" id="KW-0406">Ion transport</keyword>
<evidence type="ECO:0000256" key="5">
    <source>
        <dbReference type="ARBA" id="ARBA00022958"/>
    </source>
</evidence>
<dbReference type="PANTHER" id="PTHR30607:SF2">
    <property type="entry name" value="POTASSIUM-TRANSPORTING ATPASE POTASSIUM-BINDING SUBUNIT"/>
    <property type="match status" value="1"/>
</dbReference>
<dbReference type="HAMAP" id="MF_00275">
    <property type="entry name" value="KdpA"/>
    <property type="match status" value="1"/>
</dbReference>
<evidence type="ECO:0000313" key="10">
    <source>
        <dbReference type="EMBL" id="MBK5145143.1"/>
    </source>
</evidence>
<comment type="caution">
    <text evidence="10">The sequence shown here is derived from an EMBL/GenBank/DDBJ whole genome shotgun (WGS) entry which is preliminary data.</text>
</comment>
<comment type="function">
    <text evidence="9">Part of the high-affinity ATP-driven potassium transport (or Kdp) system, which catalyzes the hydrolysis of ATP coupled with the electrogenic transport of potassium into the cytoplasm. This subunit binds the extracellular potassium ions and delivers the ions to the membrane domain of KdpB through an intramembrane tunnel.</text>
</comment>
<sequence>MTITLLLTIAAFLGTLLILSLPLSLLLVRLIDGELPYHIMQIEKKLWRCGTVKPREMTKYQYALAIVIFNLCGLILLFVLLMTQAWLPLNPEKMPNLSWHLALNTAVSFVTNTNWQAYSGENTLSYFSQMVGLTVQNFLSAATGIAVALVFIRAFSRKLSPTVGNAWVDLTRIVIYLLLPISLLLALFFVSQGVIQNVSPYLHLTTLEGTSQVLPMGPVASQEAIKLLGTNGGGFFGANSAHLFENPTALSNMAQMLAIFLIPCALCMAFGRAVGDTRQSNALLYCMSLIFIVAVIAVFYAELNGSDYLTALGLNNINMEGKESRFGLVASALYAVVTTAASCGAVNAMHDSFTALGGMVPLWLMQIGEVIFGGVGSGLYGMLLFVLLTVFVSGLMIGRSPEYLGKKIESFEIKMTALAILVTPTLVLAGTALAVSVDAGKTAILNPGAHGFSEILYALSSAANNNGSAFAGLSVNTPFYNLLLALVMLAGRFGVIVPVLAIAGSLAEKKQQPVSSGTLPTHGPIFICLLIGTILLVGALTFVPALALGPIAEYLQF</sequence>
<name>A0ABS1ITP1_9GAMM</name>
<feature type="transmembrane region" description="Helical" evidence="9">
    <location>
        <begin position="482"/>
        <end position="504"/>
    </location>
</feature>
<dbReference type="RefSeq" id="WP_218467820.1">
    <property type="nucleotide sequence ID" value="NZ_JADRCR010000009.1"/>
</dbReference>
<keyword evidence="2 9" id="KW-1003">Cell membrane</keyword>
<feature type="transmembrane region" description="Helical" evidence="9">
    <location>
        <begin position="353"/>
        <end position="372"/>
    </location>
</feature>
<evidence type="ECO:0000256" key="2">
    <source>
        <dbReference type="ARBA" id="ARBA00022475"/>
    </source>
</evidence>
<evidence type="ECO:0000256" key="9">
    <source>
        <dbReference type="HAMAP-Rule" id="MF_00275"/>
    </source>
</evidence>
<feature type="transmembrane region" description="Helical" evidence="9">
    <location>
        <begin position="6"/>
        <end position="31"/>
    </location>
</feature>
<dbReference type="PIRSF" id="PIRSF001294">
    <property type="entry name" value="K_ATPaseA"/>
    <property type="match status" value="1"/>
</dbReference>
<feature type="transmembrane region" description="Helical" evidence="9">
    <location>
        <begin position="282"/>
        <end position="301"/>
    </location>
</feature>
<feature type="transmembrane region" description="Helical" evidence="9">
    <location>
        <begin position="62"/>
        <end position="87"/>
    </location>
</feature>
<keyword evidence="11" id="KW-1185">Reference proteome</keyword>
<dbReference type="Proteomes" id="UP001296921">
    <property type="component" value="Unassembled WGS sequence"/>
</dbReference>
<keyword evidence="3 9" id="KW-0633">Potassium transport</keyword>
<evidence type="ECO:0000256" key="8">
    <source>
        <dbReference type="ARBA" id="ARBA00023136"/>
    </source>
</evidence>
<evidence type="ECO:0000256" key="6">
    <source>
        <dbReference type="ARBA" id="ARBA00022989"/>
    </source>
</evidence>
<keyword evidence="4 9" id="KW-0812">Transmembrane</keyword>